<dbReference type="PROSITE" id="PS00108">
    <property type="entry name" value="PROTEIN_KINASE_ST"/>
    <property type="match status" value="1"/>
</dbReference>
<dbReference type="GO" id="GO:0000165">
    <property type="term" value="P:MAPK cascade"/>
    <property type="evidence" value="ECO:0007669"/>
    <property type="project" value="UniProtKB-ARBA"/>
</dbReference>
<dbReference type="Gene3D" id="1.10.510.10">
    <property type="entry name" value="Transferase(Phosphotransferase) domain 1"/>
    <property type="match status" value="1"/>
</dbReference>
<dbReference type="InterPro" id="IPR008271">
    <property type="entry name" value="Ser/Thr_kinase_AS"/>
</dbReference>
<dbReference type="SMART" id="SM00220">
    <property type="entry name" value="S_TKc"/>
    <property type="match status" value="1"/>
</dbReference>
<reference evidence="11" key="1">
    <citation type="journal article" date="2018" name="Nat. Microbiol.">
        <title>Leveraging single-cell genomics to expand the fungal tree of life.</title>
        <authorList>
            <person name="Ahrendt S.R."/>
            <person name="Quandt C.A."/>
            <person name="Ciobanu D."/>
            <person name="Clum A."/>
            <person name="Salamov A."/>
            <person name="Andreopoulos B."/>
            <person name="Cheng J.F."/>
            <person name="Woyke T."/>
            <person name="Pelin A."/>
            <person name="Henrissat B."/>
            <person name="Reynolds N.K."/>
            <person name="Benny G.L."/>
            <person name="Smith M.E."/>
            <person name="James T.Y."/>
            <person name="Grigoriev I.V."/>
        </authorList>
    </citation>
    <scope>NUCLEOTIDE SEQUENCE [LARGE SCALE GENOMIC DNA]</scope>
    <source>
        <strain evidence="11">RSA 1356</strain>
    </source>
</reference>
<name>A0A4P9XI89_9FUNG</name>
<keyword evidence="3 7" id="KW-0547">Nucleotide-binding</keyword>
<dbReference type="PROSITE" id="PS50011">
    <property type="entry name" value="PROTEIN_KINASE_DOM"/>
    <property type="match status" value="1"/>
</dbReference>
<dbReference type="GO" id="GO:0004674">
    <property type="term" value="F:protein serine/threonine kinase activity"/>
    <property type="evidence" value="ECO:0007669"/>
    <property type="project" value="UniProtKB-KW"/>
</dbReference>
<dbReference type="InterPro" id="IPR000719">
    <property type="entry name" value="Prot_kinase_dom"/>
</dbReference>
<dbReference type="EMBL" id="KZ993144">
    <property type="protein sequence ID" value="RKP05393.1"/>
    <property type="molecule type" value="Genomic_DNA"/>
</dbReference>
<keyword evidence="1 8" id="KW-0723">Serine/threonine-protein kinase</keyword>
<evidence type="ECO:0000256" key="2">
    <source>
        <dbReference type="ARBA" id="ARBA00022679"/>
    </source>
</evidence>
<evidence type="ECO:0000256" key="3">
    <source>
        <dbReference type="ARBA" id="ARBA00022741"/>
    </source>
</evidence>
<dbReference type="STRING" id="78915.A0A4P9XI89"/>
<dbReference type="InterPro" id="IPR017441">
    <property type="entry name" value="Protein_kinase_ATP_BS"/>
</dbReference>
<evidence type="ECO:0000256" key="1">
    <source>
        <dbReference type="ARBA" id="ARBA00022527"/>
    </source>
</evidence>
<dbReference type="Pfam" id="PF00069">
    <property type="entry name" value="Pkinase"/>
    <property type="match status" value="1"/>
</dbReference>
<proteinExistence type="inferred from homology"/>
<keyword evidence="4 10" id="KW-0418">Kinase</keyword>
<evidence type="ECO:0000256" key="4">
    <source>
        <dbReference type="ARBA" id="ARBA00022777"/>
    </source>
</evidence>
<organism evidence="10 11">
    <name type="scientific">Thamnocephalis sphaerospora</name>
    <dbReference type="NCBI Taxonomy" id="78915"/>
    <lineage>
        <taxon>Eukaryota</taxon>
        <taxon>Fungi</taxon>
        <taxon>Fungi incertae sedis</taxon>
        <taxon>Zoopagomycota</taxon>
        <taxon>Zoopagomycotina</taxon>
        <taxon>Zoopagomycetes</taxon>
        <taxon>Zoopagales</taxon>
        <taxon>Sigmoideomycetaceae</taxon>
        <taxon>Thamnocephalis</taxon>
    </lineage>
</organism>
<protein>
    <submittedName>
        <fullName evidence="10">Kinase-like domain-containing protein</fullName>
    </submittedName>
</protein>
<evidence type="ECO:0000313" key="10">
    <source>
        <dbReference type="EMBL" id="RKP05393.1"/>
    </source>
</evidence>
<comment type="similarity">
    <text evidence="6">Belongs to the protein kinase superfamily. STE Ser/Thr protein kinase family. MAP kinase kinase subfamily.</text>
</comment>
<feature type="domain" description="Protein kinase" evidence="9">
    <location>
        <begin position="25"/>
        <end position="286"/>
    </location>
</feature>
<dbReference type="FunFam" id="3.30.200.20:FF:000040">
    <property type="entry name" value="Dual specificity mitogen-activated protein kinase kinase"/>
    <property type="match status" value="1"/>
</dbReference>
<dbReference type="InterPro" id="IPR050915">
    <property type="entry name" value="MAP_kinase_kinase"/>
</dbReference>
<evidence type="ECO:0000313" key="11">
    <source>
        <dbReference type="Proteomes" id="UP000271241"/>
    </source>
</evidence>
<dbReference type="PROSITE" id="PS00107">
    <property type="entry name" value="PROTEIN_KINASE_ATP"/>
    <property type="match status" value="1"/>
</dbReference>
<dbReference type="Gene3D" id="3.30.200.20">
    <property type="entry name" value="Phosphorylase Kinase, domain 1"/>
    <property type="match status" value="1"/>
</dbReference>
<accession>A0A4P9XI89</accession>
<evidence type="ECO:0000256" key="7">
    <source>
        <dbReference type="PROSITE-ProRule" id="PRU10141"/>
    </source>
</evidence>
<gene>
    <name evidence="10" type="ORF">THASP1DRAFT_19860</name>
</gene>
<evidence type="ECO:0000256" key="6">
    <source>
        <dbReference type="ARBA" id="ARBA00038035"/>
    </source>
</evidence>
<dbReference type="PANTHER" id="PTHR47448:SF1">
    <property type="entry name" value="SERINE_THREONINE-PROTEIN KINASE STE7 HOMOLOG"/>
    <property type="match status" value="1"/>
</dbReference>
<dbReference type="AlphaFoldDB" id="A0A4P9XI89"/>
<evidence type="ECO:0000256" key="5">
    <source>
        <dbReference type="ARBA" id="ARBA00022840"/>
    </source>
</evidence>
<dbReference type="GO" id="GO:0005524">
    <property type="term" value="F:ATP binding"/>
    <property type="evidence" value="ECO:0007669"/>
    <property type="project" value="UniProtKB-UniRule"/>
</dbReference>
<feature type="binding site" evidence="7">
    <location>
        <position position="54"/>
    </location>
    <ligand>
        <name>ATP</name>
        <dbReference type="ChEBI" id="CHEBI:30616"/>
    </ligand>
</feature>
<dbReference type="PANTHER" id="PTHR47448">
    <property type="entry name" value="DUAL SPECIFICITY MITOGEN-ACTIVATED PROTEIN KINASE KINASE DSOR1-LIKE PROTEIN"/>
    <property type="match status" value="1"/>
</dbReference>
<evidence type="ECO:0000259" key="9">
    <source>
        <dbReference type="PROSITE" id="PS50011"/>
    </source>
</evidence>
<sequence>MDEYDGSGQLEIGVELKLDLRPEDLQVIEELGAGNGGTVSKVMHMPTRVIMAKKNIHVEMQPQVKKQVLRELEILHHCDSPYIVSFFGAFLSEPDVCMCMEHMDVGSLDAIYRKHGPIPVPILGKITVAVLGGLVYLYENHRIIHRDVKPSNILVNSSGAIKICDFGVSGVLINSIANTFVGTSNYMSPERIKGDAYTVKSDVWSLGISLEELALAKFPFPSSLAIFELLHYIVNEPVPLLPTDKFPEDLVDFIKHCLIKDPNKRMTPKQLTVSGMNAAVSHHSCFCLLYVASL</sequence>
<dbReference type="InterPro" id="IPR011009">
    <property type="entry name" value="Kinase-like_dom_sf"/>
</dbReference>
<dbReference type="GO" id="GO:0004712">
    <property type="term" value="F:protein serine/threonine/tyrosine kinase activity"/>
    <property type="evidence" value="ECO:0007669"/>
    <property type="project" value="UniProtKB-ARBA"/>
</dbReference>
<keyword evidence="11" id="KW-1185">Reference proteome</keyword>
<dbReference type="SUPFAM" id="SSF56112">
    <property type="entry name" value="Protein kinase-like (PK-like)"/>
    <property type="match status" value="1"/>
</dbReference>
<dbReference type="OrthoDB" id="10252354at2759"/>
<keyword evidence="5 7" id="KW-0067">ATP-binding</keyword>
<dbReference type="Proteomes" id="UP000271241">
    <property type="component" value="Unassembled WGS sequence"/>
</dbReference>
<evidence type="ECO:0000256" key="8">
    <source>
        <dbReference type="RuleBase" id="RU000304"/>
    </source>
</evidence>
<keyword evidence="2" id="KW-0808">Transferase</keyword>